<reference evidence="3 4" key="1">
    <citation type="submission" date="2024-07" db="EMBL/GenBank/DDBJ databases">
        <title>Draft sequence of the Neodothiora populina.</title>
        <authorList>
            <person name="Drown D.D."/>
            <person name="Schuette U.S."/>
            <person name="Buechlein A.B."/>
            <person name="Rusch D.R."/>
            <person name="Winton L.W."/>
            <person name="Adams G.A."/>
        </authorList>
    </citation>
    <scope>NUCLEOTIDE SEQUENCE [LARGE SCALE GENOMIC DNA]</scope>
    <source>
        <strain evidence="3 4">CPC 39397</strain>
    </source>
</reference>
<organism evidence="3 4">
    <name type="scientific">Neodothiora populina</name>
    <dbReference type="NCBI Taxonomy" id="2781224"/>
    <lineage>
        <taxon>Eukaryota</taxon>
        <taxon>Fungi</taxon>
        <taxon>Dikarya</taxon>
        <taxon>Ascomycota</taxon>
        <taxon>Pezizomycotina</taxon>
        <taxon>Dothideomycetes</taxon>
        <taxon>Dothideomycetidae</taxon>
        <taxon>Dothideales</taxon>
        <taxon>Dothioraceae</taxon>
        <taxon>Neodothiora</taxon>
    </lineage>
</organism>
<dbReference type="EMBL" id="JBFMKM010000003">
    <property type="protein sequence ID" value="KAL1311177.1"/>
    <property type="molecule type" value="Genomic_DNA"/>
</dbReference>
<dbReference type="PROSITE" id="PS50896">
    <property type="entry name" value="LISH"/>
    <property type="match status" value="1"/>
</dbReference>
<dbReference type="RefSeq" id="XP_069204026.1">
    <property type="nucleotide sequence ID" value="XM_069340559.1"/>
</dbReference>
<dbReference type="InterPro" id="IPR015943">
    <property type="entry name" value="WD40/YVTN_repeat-like_dom_sf"/>
</dbReference>
<accession>A0ABR3PNP1</accession>
<dbReference type="InterPro" id="IPR036322">
    <property type="entry name" value="WD40_repeat_dom_sf"/>
</dbReference>
<evidence type="ECO:0000256" key="2">
    <source>
        <dbReference type="ARBA" id="ARBA00022737"/>
    </source>
</evidence>
<comment type="caution">
    <text evidence="3">The sequence shown here is derived from an EMBL/GenBank/DDBJ whole genome shotgun (WGS) entry which is preliminary data.</text>
</comment>
<keyword evidence="2" id="KW-0677">Repeat</keyword>
<dbReference type="PANTHER" id="PTHR19848">
    <property type="entry name" value="WD40 REPEAT PROTEIN"/>
    <property type="match status" value="1"/>
</dbReference>
<dbReference type="InterPro" id="IPR001680">
    <property type="entry name" value="WD40_rpt"/>
</dbReference>
<gene>
    <name evidence="3" type="ORF">AAFC00_001374</name>
</gene>
<dbReference type="Proteomes" id="UP001562354">
    <property type="component" value="Unassembled WGS sequence"/>
</dbReference>
<dbReference type="SUPFAM" id="SSF50978">
    <property type="entry name" value="WD40 repeat-like"/>
    <property type="match status" value="1"/>
</dbReference>
<dbReference type="InterPro" id="IPR006594">
    <property type="entry name" value="LisH"/>
</dbReference>
<dbReference type="Pfam" id="PF00400">
    <property type="entry name" value="WD40"/>
    <property type="match status" value="1"/>
</dbReference>
<protein>
    <recommendedName>
        <fullName evidence="5">LisH domain-containing protein</fullName>
    </recommendedName>
</protein>
<evidence type="ECO:0000313" key="3">
    <source>
        <dbReference type="EMBL" id="KAL1311177.1"/>
    </source>
</evidence>
<keyword evidence="1" id="KW-0853">WD repeat</keyword>
<proteinExistence type="predicted"/>
<evidence type="ECO:0008006" key="5">
    <source>
        <dbReference type="Google" id="ProtNLM"/>
    </source>
</evidence>
<dbReference type="SMART" id="SM00320">
    <property type="entry name" value="WD40"/>
    <property type="match status" value="3"/>
</dbReference>
<evidence type="ECO:0000313" key="4">
    <source>
        <dbReference type="Proteomes" id="UP001562354"/>
    </source>
</evidence>
<evidence type="ECO:0000256" key="1">
    <source>
        <dbReference type="ARBA" id="ARBA00022574"/>
    </source>
</evidence>
<name>A0ABR3PNP1_9PEZI</name>
<sequence>MVNQEATLLVARFLKSHGYTETLEALIREANLAASAGSTKKGDFTLERVLEEKKIFDVSLRFEKLGDDAGKQWLAVAPAIAHPIPSPTTSNIIHTSFAVATGNIQEGDQGKHLLFATTADRRVNVMEVPSCALQDSLTSLQDSPVLSCAMLPSGHLLTGSMSGQITISDLAGNILCRRRDHNKYIVQVASHEMDDTILIATAGWDAKVNLYSMSGSEQEPRLTASIELLTNPEAILFIEHPDNKQPILIVTRRDSTYLYFHSAMSGDLLGKQNIAPHANSWTHQTPASLALCPTDDTLLAIATSATPSMKLLLVRLLLPSSEQAESTSGPVSSAPSSLLINPETSEQSGFASARAALALQDREAAAILIHCNTLAPQTAYSTPALAWRPDGSGVWVNSDDGVVRGIEASSGKVVATLKGHDIGSKIRCLCTALVQSNGKTEEWLVTGGFDQKIIVWKPET</sequence>
<dbReference type="PANTHER" id="PTHR19848:SF8">
    <property type="entry name" value="F-BOX AND WD REPEAT DOMAIN CONTAINING 7"/>
    <property type="match status" value="1"/>
</dbReference>
<dbReference type="GeneID" id="95975077"/>
<dbReference type="Gene3D" id="2.130.10.10">
    <property type="entry name" value="YVTN repeat-like/Quinoprotein amine dehydrogenase"/>
    <property type="match status" value="2"/>
</dbReference>
<keyword evidence="4" id="KW-1185">Reference proteome</keyword>